<feature type="domain" description="RRM" evidence="8">
    <location>
        <begin position="4"/>
        <end position="84"/>
    </location>
</feature>
<dbReference type="InterPro" id="IPR041367">
    <property type="entry name" value="Znf-CCCH_4"/>
</dbReference>
<dbReference type="InterPro" id="IPR002343">
    <property type="entry name" value="Hud_Sxl_RNA"/>
</dbReference>
<evidence type="ECO:0000259" key="9">
    <source>
        <dbReference type="PROSITE" id="PS50103"/>
    </source>
</evidence>
<accession>A0ABV2ATY4</accession>
<dbReference type="InterPro" id="IPR000571">
    <property type="entry name" value="Znf_CCCH"/>
</dbReference>
<sequence length="163" mass="17770">MSRTNLYVSQFPREWGSDKLEILFAKFGQIDKIRILTPENAEKNRGVGFVHFKEAASAFAAMTATQNFTPKNCFKPIIVKFANQGAKPPRVLNAGPNVCRFWAKGECARGELCNFKHDSYETREEFGVSGAFGGVGGFGAAPLGAFYKGGDVGVAGKAEGFFW</sequence>
<keyword evidence="3 7" id="KW-0863">Zinc-finger</keyword>
<evidence type="ECO:0000256" key="6">
    <source>
        <dbReference type="PROSITE-ProRule" id="PRU00176"/>
    </source>
</evidence>
<gene>
    <name evidence="10" type="primary">exc-7_3</name>
    <name evidence="10" type="ORF">MHBO_004670</name>
</gene>
<proteinExistence type="predicted"/>
<protein>
    <submittedName>
        <fullName evidence="10">RNA recognition motif</fullName>
    </submittedName>
</protein>
<dbReference type="Pfam" id="PF00076">
    <property type="entry name" value="RRM_1"/>
    <property type="match status" value="1"/>
</dbReference>
<dbReference type="Proteomes" id="UP001439008">
    <property type="component" value="Unassembled WGS sequence"/>
</dbReference>
<dbReference type="InterPro" id="IPR000504">
    <property type="entry name" value="RRM_dom"/>
</dbReference>
<dbReference type="Gene3D" id="4.10.1000.10">
    <property type="entry name" value="Zinc finger, CCCH-type"/>
    <property type="match status" value="1"/>
</dbReference>
<dbReference type="InterPro" id="IPR036855">
    <property type="entry name" value="Znf_CCCH_sf"/>
</dbReference>
<comment type="caution">
    <text evidence="10">The sequence shown here is derived from an EMBL/GenBank/DDBJ whole genome shotgun (WGS) entry which is preliminary data.</text>
</comment>
<dbReference type="PANTHER" id="PTHR24012">
    <property type="entry name" value="RNA BINDING PROTEIN"/>
    <property type="match status" value="1"/>
</dbReference>
<dbReference type="PRINTS" id="PR00961">
    <property type="entry name" value="HUDSXLRNA"/>
</dbReference>
<feature type="domain" description="C3H1-type" evidence="9">
    <location>
        <begin position="93"/>
        <end position="120"/>
    </location>
</feature>
<dbReference type="SMART" id="SM00356">
    <property type="entry name" value="ZnF_C3H1"/>
    <property type="match status" value="1"/>
</dbReference>
<dbReference type="InterPro" id="IPR012677">
    <property type="entry name" value="Nucleotide-bd_a/b_plait_sf"/>
</dbReference>
<dbReference type="Gene3D" id="3.30.70.330">
    <property type="match status" value="1"/>
</dbReference>
<dbReference type="PROSITE" id="PS50103">
    <property type="entry name" value="ZF_C3H1"/>
    <property type="match status" value="1"/>
</dbReference>
<keyword evidence="2" id="KW-0677">Repeat</keyword>
<keyword evidence="5 6" id="KW-0694">RNA-binding</keyword>
<dbReference type="SUPFAM" id="SSF54928">
    <property type="entry name" value="RNA-binding domain, RBD"/>
    <property type="match status" value="1"/>
</dbReference>
<reference evidence="10 11" key="1">
    <citation type="journal article" date="2024" name="BMC Biol.">
        <title>Comparative genomics of Ascetosporea gives new insight into the evolutionary basis for animal parasitism in Rhizaria.</title>
        <authorList>
            <person name="Hiltunen Thoren M."/>
            <person name="Onut-Brannstrom I."/>
            <person name="Alfjorden A."/>
            <person name="Peckova H."/>
            <person name="Swords F."/>
            <person name="Hooper C."/>
            <person name="Holzer A.S."/>
            <person name="Bass D."/>
            <person name="Burki F."/>
        </authorList>
    </citation>
    <scope>NUCLEOTIDE SEQUENCE [LARGE SCALE GENOMIC DNA]</scope>
    <source>
        <strain evidence="10">20-A016</strain>
    </source>
</reference>
<evidence type="ECO:0000256" key="3">
    <source>
        <dbReference type="ARBA" id="ARBA00022771"/>
    </source>
</evidence>
<evidence type="ECO:0000256" key="5">
    <source>
        <dbReference type="ARBA" id="ARBA00022884"/>
    </source>
</evidence>
<name>A0ABV2ATY4_9EUKA</name>
<evidence type="ECO:0000256" key="4">
    <source>
        <dbReference type="ARBA" id="ARBA00022833"/>
    </source>
</evidence>
<dbReference type="InterPro" id="IPR035979">
    <property type="entry name" value="RBD_domain_sf"/>
</dbReference>
<keyword evidence="1 7" id="KW-0479">Metal-binding</keyword>
<dbReference type="EMBL" id="JBDODL010004782">
    <property type="protein sequence ID" value="MES1923128.1"/>
    <property type="molecule type" value="Genomic_DNA"/>
</dbReference>
<organism evidence="10 11">
    <name type="scientific">Bonamia ostreae</name>
    <dbReference type="NCBI Taxonomy" id="126728"/>
    <lineage>
        <taxon>Eukaryota</taxon>
        <taxon>Sar</taxon>
        <taxon>Rhizaria</taxon>
        <taxon>Endomyxa</taxon>
        <taxon>Ascetosporea</taxon>
        <taxon>Haplosporida</taxon>
        <taxon>Bonamia</taxon>
    </lineage>
</organism>
<dbReference type="SMART" id="SM00360">
    <property type="entry name" value="RRM"/>
    <property type="match status" value="1"/>
</dbReference>
<evidence type="ECO:0000256" key="7">
    <source>
        <dbReference type="PROSITE-ProRule" id="PRU00723"/>
    </source>
</evidence>
<keyword evidence="11" id="KW-1185">Reference proteome</keyword>
<evidence type="ECO:0000313" key="10">
    <source>
        <dbReference type="EMBL" id="MES1923128.1"/>
    </source>
</evidence>
<dbReference type="SUPFAM" id="SSF90229">
    <property type="entry name" value="CCCH zinc finger"/>
    <property type="match status" value="1"/>
</dbReference>
<evidence type="ECO:0000256" key="1">
    <source>
        <dbReference type="ARBA" id="ARBA00022723"/>
    </source>
</evidence>
<evidence type="ECO:0000256" key="2">
    <source>
        <dbReference type="ARBA" id="ARBA00022737"/>
    </source>
</evidence>
<keyword evidence="4 7" id="KW-0862">Zinc</keyword>
<feature type="zinc finger region" description="C3H1-type" evidence="7">
    <location>
        <begin position="93"/>
        <end position="120"/>
    </location>
</feature>
<evidence type="ECO:0000313" key="11">
    <source>
        <dbReference type="Proteomes" id="UP001439008"/>
    </source>
</evidence>
<evidence type="ECO:0000259" key="8">
    <source>
        <dbReference type="PROSITE" id="PS50102"/>
    </source>
</evidence>
<dbReference type="PROSITE" id="PS50102">
    <property type="entry name" value="RRM"/>
    <property type="match status" value="1"/>
</dbReference>
<dbReference type="Pfam" id="PF18044">
    <property type="entry name" value="zf-CCCH_4"/>
    <property type="match status" value="1"/>
</dbReference>